<comment type="cofactor">
    <cofactor evidence="1 10">
        <name>Mg(2+)</name>
        <dbReference type="ChEBI" id="CHEBI:18420"/>
    </cofactor>
</comment>
<evidence type="ECO:0000256" key="5">
    <source>
        <dbReference type="ARBA" id="ARBA00022694"/>
    </source>
</evidence>
<keyword evidence="7 10" id="KW-0067">ATP-binding</keyword>
<keyword evidence="15" id="KW-1185">Reference proteome</keyword>
<dbReference type="InterPro" id="IPR018022">
    <property type="entry name" value="IPT"/>
</dbReference>
<comment type="similarity">
    <text evidence="3 10 13">Belongs to the IPP transferase family.</text>
</comment>
<evidence type="ECO:0000313" key="14">
    <source>
        <dbReference type="EMBL" id="MBM6877917.1"/>
    </source>
</evidence>
<dbReference type="InterPro" id="IPR027417">
    <property type="entry name" value="P-loop_NTPase"/>
</dbReference>
<evidence type="ECO:0000256" key="4">
    <source>
        <dbReference type="ARBA" id="ARBA00022679"/>
    </source>
</evidence>
<keyword evidence="8 10" id="KW-0460">Magnesium</keyword>
<dbReference type="SUPFAM" id="SSF52540">
    <property type="entry name" value="P-loop containing nucleoside triphosphate hydrolases"/>
    <property type="match status" value="1"/>
</dbReference>
<comment type="function">
    <text evidence="2 10 12">Catalyzes the transfer of a dimethylallyl group onto the adenine at position 37 in tRNAs that read codons beginning with uridine, leading to the formation of N6-(dimethylallyl)adenosine (i(6)A).</text>
</comment>
<comment type="catalytic activity">
    <reaction evidence="9 10 11">
        <text>adenosine(37) in tRNA + dimethylallyl diphosphate = N(6)-dimethylallyladenosine(37) in tRNA + diphosphate</text>
        <dbReference type="Rhea" id="RHEA:26482"/>
        <dbReference type="Rhea" id="RHEA-COMP:10162"/>
        <dbReference type="Rhea" id="RHEA-COMP:10375"/>
        <dbReference type="ChEBI" id="CHEBI:33019"/>
        <dbReference type="ChEBI" id="CHEBI:57623"/>
        <dbReference type="ChEBI" id="CHEBI:74411"/>
        <dbReference type="ChEBI" id="CHEBI:74415"/>
        <dbReference type="EC" id="2.5.1.75"/>
    </reaction>
</comment>
<dbReference type="Pfam" id="PF01715">
    <property type="entry name" value="IPPT"/>
    <property type="match status" value="1"/>
</dbReference>
<evidence type="ECO:0000256" key="9">
    <source>
        <dbReference type="ARBA" id="ARBA00049563"/>
    </source>
</evidence>
<feature type="binding site" evidence="10">
    <location>
        <begin position="11"/>
        <end position="18"/>
    </location>
    <ligand>
        <name>ATP</name>
        <dbReference type="ChEBI" id="CHEBI:30616"/>
    </ligand>
</feature>
<dbReference type="InterPro" id="IPR039657">
    <property type="entry name" value="Dimethylallyltransferase"/>
</dbReference>
<dbReference type="GO" id="GO:0052381">
    <property type="term" value="F:tRNA dimethylallyltransferase activity"/>
    <property type="evidence" value="ECO:0007669"/>
    <property type="project" value="UniProtKB-EC"/>
</dbReference>
<dbReference type="HAMAP" id="MF_00185">
    <property type="entry name" value="IPP_trans"/>
    <property type="match status" value="1"/>
</dbReference>
<evidence type="ECO:0000256" key="2">
    <source>
        <dbReference type="ARBA" id="ARBA00003213"/>
    </source>
</evidence>
<gene>
    <name evidence="10 14" type="primary">miaA</name>
    <name evidence="14" type="ORF">H9X83_07055</name>
</gene>
<dbReference type="Gene3D" id="3.40.50.300">
    <property type="entry name" value="P-loop containing nucleotide triphosphate hydrolases"/>
    <property type="match status" value="1"/>
</dbReference>
<keyword evidence="6 10" id="KW-0547">Nucleotide-binding</keyword>
<feature type="site" description="Interaction with substrate tRNA" evidence="10">
    <location>
        <position position="125"/>
    </location>
</feature>
<evidence type="ECO:0000256" key="3">
    <source>
        <dbReference type="ARBA" id="ARBA00005842"/>
    </source>
</evidence>
<proteinExistence type="inferred from homology"/>
<dbReference type="NCBIfam" id="TIGR00174">
    <property type="entry name" value="miaA"/>
    <property type="match status" value="1"/>
</dbReference>
<dbReference type="EMBL" id="JACSNV010000008">
    <property type="protein sequence ID" value="MBM6877917.1"/>
    <property type="molecule type" value="Genomic_DNA"/>
</dbReference>
<evidence type="ECO:0000256" key="8">
    <source>
        <dbReference type="ARBA" id="ARBA00022842"/>
    </source>
</evidence>
<name>A0ABS2GBD3_9FIRM</name>
<dbReference type="PANTHER" id="PTHR11088:SF60">
    <property type="entry name" value="TRNA DIMETHYLALLYLTRANSFERASE"/>
    <property type="match status" value="1"/>
</dbReference>
<comment type="caution">
    <text evidence="10">Lacks conserved residue(s) required for the propagation of feature annotation.</text>
</comment>
<feature type="binding site" evidence="10">
    <location>
        <begin position="13"/>
        <end position="18"/>
    </location>
    <ligand>
        <name>substrate</name>
    </ligand>
</feature>
<feature type="region of interest" description="Interaction with substrate tRNA" evidence="10">
    <location>
        <begin position="36"/>
        <end position="39"/>
    </location>
</feature>
<comment type="caution">
    <text evidence="14">The sequence shown here is derived from an EMBL/GenBank/DDBJ whole genome shotgun (WGS) entry which is preliminary data.</text>
</comment>
<keyword evidence="4 10" id="KW-0808">Transferase</keyword>
<keyword evidence="5 10" id="KW-0819">tRNA processing</keyword>
<comment type="subunit">
    <text evidence="10">Monomer.</text>
</comment>
<evidence type="ECO:0000256" key="12">
    <source>
        <dbReference type="RuleBase" id="RU003784"/>
    </source>
</evidence>
<dbReference type="EC" id="2.5.1.75" evidence="10"/>
<evidence type="ECO:0000313" key="15">
    <source>
        <dbReference type="Proteomes" id="UP000729290"/>
    </source>
</evidence>
<protein>
    <recommendedName>
        <fullName evidence="10">tRNA dimethylallyltransferase</fullName>
        <ecNumber evidence="10">2.5.1.75</ecNumber>
    </recommendedName>
    <alternativeName>
        <fullName evidence="10">Dimethylallyl diphosphate:tRNA dimethylallyltransferase</fullName>
        <shortName evidence="10">DMAPP:tRNA dimethylallyltransferase</shortName>
        <shortName evidence="10">DMATase</shortName>
    </alternativeName>
    <alternativeName>
        <fullName evidence="10">Isopentenyl-diphosphate:tRNA isopentenyltransferase</fullName>
        <shortName evidence="10">IPP transferase</shortName>
        <shortName evidence="10">IPPT</shortName>
        <shortName evidence="10">IPTase</shortName>
    </alternativeName>
</protein>
<evidence type="ECO:0000256" key="10">
    <source>
        <dbReference type="HAMAP-Rule" id="MF_00185"/>
    </source>
</evidence>
<accession>A0ABS2GBD3</accession>
<dbReference type="Gene3D" id="1.10.20.140">
    <property type="match status" value="1"/>
</dbReference>
<evidence type="ECO:0000256" key="13">
    <source>
        <dbReference type="RuleBase" id="RU003785"/>
    </source>
</evidence>
<dbReference type="PANTHER" id="PTHR11088">
    <property type="entry name" value="TRNA DIMETHYLALLYLTRANSFERASE"/>
    <property type="match status" value="1"/>
</dbReference>
<evidence type="ECO:0000256" key="1">
    <source>
        <dbReference type="ARBA" id="ARBA00001946"/>
    </source>
</evidence>
<dbReference type="Proteomes" id="UP000729290">
    <property type="component" value="Unassembled WGS sequence"/>
</dbReference>
<evidence type="ECO:0000256" key="6">
    <source>
        <dbReference type="ARBA" id="ARBA00022741"/>
    </source>
</evidence>
<reference evidence="14 15" key="1">
    <citation type="journal article" date="2021" name="Sci. Rep.">
        <title>The distribution of antibiotic resistance genes in chicken gut microbiota commensals.</title>
        <authorList>
            <person name="Juricova H."/>
            <person name="Matiasovicova J."/>
            <person name="Kubasova T."/>
            <person name="Cejkova D."/>
            <person name="Rychlik I."/>
        </authorList>
    </citation>
    <scope>NUCLEOTIDE SEQUENCE [LARGE SCALE GENOMIC DNA]</scope>
    <source>
        <strain evidence="14 15">An431b</strain>
    </source>
</reference>
<feature type="site" description="Interaction with substrate tRNA" evidence="10">
    <location>
        <position position="102"/>
    </location>
</feature>
<evidence type="ECO:0000256" key="7">
    <source>
        <dbReference type="ARBA" id="ARBA00022840"/>
    </source>
</evidence>
<evidence type="ECO:0000256" key="11">
    <source>
        <dbReference type="RuleBase" id="RU003783"/>
    </source>
</evidence>
<organism evidence="14 15">
    <name type="scientific">Anaerotignum lactatifermentans</name>
    <dbReference type="NCBI Taxonomy" id="160404"/>
    <lineage>
        <taxon>Bacteria</taxon>
        <taxon>Bacillati</taxon>
        <taxon>Bacillota</taxon>
        <taxon>Clostridia</taxon>
        <taxon>Lachnospirales</taxon>
        <taxon>Anaerotignaceae</taxon>
        <taxon>Anaerotignum</taxon>
    </lineage>
</organism>
<sequence length="316" mass="35738">MMKKPLIVIGGPTACGKTAMSILLAKQIGGEIISGDSMQVYRYMDIGTAKVTPEEADGVPHFLVDELMPDEEYNAMIFQEKAKAYMEEIWQRGHIPIVVGGTGFYLNALLYDNEFTETEGDESFRLACYEKAQREGPDSLYKELLVIDPEYAATTHANNVKRVTRALEYHHFTGEKFSVHNAAQKQKSSPYAAAVILLTMDRDQLYERIEKRVDLMIEAGLLEEVRGLLNRGYDGSLVSMQGLGYKEFLPYFSGEITLEEAVAQLKQGTRRFAKRQLTWFRRQIDGLWINLSHTDPQTALEDILAYLSQCGISIKK</sequence>